<evidence type="ECO:0000313" key="3">
    <source>
        <dbReference type="Proteomes" id="UP000033187"/>
    </source>
</evidence>
<keyword evidence="3" id="KW-1185">Reference proteome</keyword>
<keyword evidence="1" id="KW-0472">Membrane</keyword>
<dbReference type="KEGG" id="fiy:BN1229_v1_2054"/>
<feature type="transmembrane region" description="Helical" evidence="1">
    <location>
        <begin position="12"/>
        <end position="30"/>
    </location>
</feature>
<sequence>MTAKKTENPIPGLIALAVIGVILYGCWQGSNSVEEREAALRASTDPSEIAALVLGADAKSKATRRGQFIDVEYQLKASWDGPWTAKSFKHDAVKLFPVMFNNVNDMDKVRILARSELVDIRGNTSEEIVARVTISRKNNVKIRWDNVLPSNLPSFADDYWEHPALKN</sequence>
<accession>A0A0D6JFF2</accession>
<dbReference type="AlphaFoldDB" id="A0A0D6JFF2"/>
<proteinExistence type="predicted"/>
<keyword evidence="1" id="KW-0812">Transmembrane</keyword>
<gene>
    <name evidence="2" type="ORF">YBN1229_v1_2054</name>
</gene>
<dbReference type="RefSeq" id="WP_046478115.1">
    <property type="nucleotide sequence ID" value="NZ_LN829118.1"/>
</dbReference>
<evidence type="ECO:0008006" key="4">
    <source>
        <dbReference type="Google" id="ProtNLM"/>
    </source>
</evidence>
<protein>
    <recommendedName>
        <fullName evidence="4">Lipoprotein</fullName>
    </recommendedName>
</protein>
<dbReference type="EMBL" id="LN829119">
    <property type="protein sequence ID" value="CPR19199.1"/>
    <property type="molecule type" value="Genomic_DNA"/>
</dbReference>
<dbReference type="PROSITE" id="PS51257">
    <property type="entry name" value="PROKAR_LIPOPROTEIN"/>
    <property type="match status" value="1"/>
</dbReference>
<dbReference type="KEGG" id="fil:BN1229_v1_2052"/>
<evidence type="ECO:0000313" key="2">
    <source>
        <dbReference type="EMBL" id="CPR19199.1"/>
    </source>
</evidence>
<organism evidence="2 3">
    <name type="scientific">Candidatus Filomicrobium marinum</name>
    <dbReference type="NCBI Taxonomy" id="1608628"/>
    <lineage>
        <taxon>Bacteria</taxon>
        <taxon>Pseudomonadati</taxon>
        <taxon>Pseudomonadota</taxon>
        <taxon>Alphaproteobacteria</taxon>
        <taxon>Hyphomicrobiales</taxon>
        <taxon>Hyphomicrobiaceae</taxon>
        <taxon>Filomicrobium</taxon>
    </lineage>
</organism>
<name>A0A0D6JFF2_9HYPH</name>
<dbReference type="Proteomes" id="UP000033187">
    <property type="component" value="Chromosome 1"/>
</dbReference>
<evidence type="ECO:0000256" key="1">
    <source>
        <dbReference type="SAM" id="Phobius"/>
    </source>
</evidence>
<reference evidence="3" key="1">
    <citation type="submission" date="2015-02" db="EMBL/GenBank/DDBJ databases">
        <authorList>
            <person name="Chooi Y.-H."/>
        </authorList>
    </citation>
    <scope>NUCLEOTIDE SEQUENCE [LARGE SCALE GENOMIC DNA]</scope>
    <source>
        <strain evidence="3">strain Y</strain>
    </source>
</reference>
<keyword evidence="1" id="KW-1133">Transmembrane helix</keyword>
<dbReference type="OrthoDB" id="287883at2"/>